<accession>A0AAI8GAG2</accession>
<keyword evidence="1" id="KW-1133">Transmembrane helix</keyword>
<feature type="transmembrane region" description="Helical" evidence="1">
    <location>
        <begin position="140"/>
        <end position="161"/>
    </location>
</feature>
<gene>
    <name evidence="2" type="ORF">UN65_03305</name>
</gene>
<evidence type="ECO:0000256" key="1">
    <source>
        <dbReference type="SAM" id="Phobius"/>
    </source>
</evidence>
<evidence type="ECO:0000313" key="3">
    <source>
        <dbReference type="Proteomes" id="UP000304840"/>
    </source>
</evidence>
<feature type="transmembrane region" description="Helical" evidence="1">
    <location>
        <begin position="6"/>
        <end position="32"/>
    </location>
</feature>
<dbReference type="AlphaFoldDB" id="A0AAI8GAG2"/>
<dbReference type="EMBL" id="CP010992">
    <property type="protein sequence ID" value="AMO19496.1"/>
    <property type="molecule type" value="Genomic_DNA"/>
</dbReference>
<reference evidence="2 3" key="2">
    <citation type="submission" date="2019-05" db="EMBL/GenBank/DDBJ databases">
        <authorList>
            <person name="Ravantti J.J."/>
        </authorList>
    </citation>
    <scope>NUCLEOTIDE SEQUENCE [LARGE SCALE GENOMIC DNA]</scope>
    <source>
        <strain evidence="2 3">B185</strain>
    </source>
</reference>
<dbReference type="RefSeq" id="WP_014164399.1">
    <property type="nucleotide sequence ID" value="NZ_CP010992.1"/>
</dbReference>
<proteinExistence type="predicted"/>
<feature type="transmembrane region" description="Helical" evidence="1">
    <location>
        <begin position="195"/>
        <end position="217"/>
    </location>
</feature>
<reference evidence="3" key="1">
    <citation type="submission" date="2016-03" db="EMBL/GenBank/DDBJ databases">
        <title>Flavobacterium columnare strain B185, complete genome.</title>
        <authorList>
            <person name="Sundberg L.-R."/>
            <person name="Papponen P."/>
            <person name="Laanto E."/>
        </authorList>
    </citation>
    <scope>NUCLEOTIDE SEQUENCE [LARGE SCALE GENOMIC DNA]</scope>
    <source>
        <strain evidence="3">B185</strain>
    </source>
</reference>
<keyword evidence="1" id="KW-0812">Transmembrane</keyword>
<feature type="transmembrane region" description="Helical" evidence="1">
    <location>
        <begin position="109"/>
        <end position="128"/>
    </location>
</feature>
<sequence length="230" mass="26700">MLRNAPLYVYLVACVLSVVAMLLGNHLLLIICKPIVIPALIARYLAIEEKQNIVYVSLIFVIYFSTDALTLFNFEFIRFFNMGLDLFPYLLLLFLVVKETKRIGFYQKAFSFSLLGTISLMFLTYLLLNGLAFEDMKYSIAIVVYGVVLTSLISICTYNYLVINNLCFNNILIAIVFSAMADIVYVVMVKMDCEVVFKCIKFIFRVISYFFIIEYFINVRPYFFREIGRK</sequence>
<evidence type="ECO:0000313" key="2">
    <source>
        <dbReference type="EMBL" id="AMO19496.1"/>
    </source>
</evidence>
<feature type="transmembrane region" description="Helical" evidence="1">
    <location>
        <begin position="168"/>
        <end position="189"/>
    </location>
</feature>
<protein>
    <recommendedName>
        <fullName evidence="4">YhhN-like protein</fullName>
    </recommendedName>
</protein>
<keyword evidence="1" id="KW-0472">Membrane</keyword>
<organism evidence="2 3">
    <name type="scientific">Flavobacterium columnare</name>
    <dbReference type="NCBI Taxonomy" id="996"/>
    <lineage>
        <taxon>Bacteria</taxon>
        <taxon>Pseudomonadati</taxon>
        <taxon>Bacteroidota</taxon>
        <taxon>Flavobacteriia</taxon>
        <taxon>Flavobacteriales</taxon>
        <taxon>Flavobacteriaceae</taxon>
        <taxon>Flavobacterium</taxon>
    </lineage>
</organism>
<feature type="transmembrane region" description="Helical" evidence="1">
    <location>
        <begin position="79"/>
        <end position="97"/>
    </location>
</feature>
<evidence type="ECO:0008006" key="4">
    <source>
        <dbReference type="Google" id="ProtNLM"/>
    </source>
</evidence>
<dbReference type="GeneID" id="60759875"/>
<dbReference type="Proteomes" id="UP000304840">
    <property type="component" value="Chromosome"/>
</dbReference>
<feature type="transmembrane region" description="Helical" evidence="1">
    <location>
        <begin position="53"/>
        <end position="73"/>
    </location>
</feature>
<name>A0AAI8GAG2_9FLAO</name>